<sequence length="136" mass="16159">MVKELRDDGDDKNKEEEEYEEEELEEQIFAYSEVEVETKELLDKEEKRNELGKQMDNNSKKFVHGNKRDKLAKDNCGNKEKDKCLILGTVEGLNKENKYQPISDLFDYYYEHESLTEEEYQIGDLDRSKKINCALY</sequence>
<name>A0A8H4ESL1_GIGMA</name>
<dbReference type="Proteomes" id="UP000439903">
    <property type="component" value="Unassembled WGS sequence"/>
</dbReference>
<organism evidence="2 3">
    <name type="scientific">Gigaspora margarita</name>
    <dbReference type="NCBI Taxonomy" id="4874"/>
    <lineage>
        <taxon>Eukaryota</taxon>
        <taxon>Fungi</taxon>
        <taxon>Fungi incertae sedis</taxon>
        <taxon>Mucoromycota</taxon>
        <taxon>Glomeromycotina</taxon>
        <taxon>Glomeromycetes</taxon>
        <taxon>Diversisporales</taxon>
        <taxon>Gigasporaceae</taxon>
        <taxon>Gigaspora</taxon>
    </lineage>
</organism>
<reference evidence="2 3" key="1">
    <citation type="journal article" date="2019" name="Environ. Microbiol.">
        <title>At the nexus of three kingdoms: the genome of the mycorrhizal fungus Gigaspora margarita provides insights into plant, endobacterial and fungal interactions.</title>
        <authorList>
            <person name="Venice F."/>
            <person name="Ghignone S."/>
            <person name="Salvioli di Fossalunga A."/>
            <person name="Amselem J."/>
            <person name="Novero M."/>
            <person name="Xianan X."/>
            <person name="Sedzielewska Toro K."/>
            <person name="Morin E."/>
            <person name="Lipzen A."/>
            <person name="Grigoriev I.V."/>
            <person name="Henrissat B."/>
            <person name="Martin F.M."/>
            <person name="Bonfante P."/>
        </authorList>
    </citation>
    <scope>NUCLEOTIDE SEQUENCE [LARGE SCALE GENOMIC DNA]</scope>
    <source>
        <strain evidence="2 3">BEG34</strain>
    </source>
</reference>
<dbReference type="AlphaFoldDB" id="A0A8H4ESL1"/>
<gene>
    <name evidence="2" type="ORF">F8M41_001842</name>
</gene>
<dbReference type="OrthoDB" id="2445749at2759"/>
<proteinExistence type="predicted"/>
<feature type="region of interest" description="Disordered" evidence="1">
    <location>
        <begin position="1"/>
        <end position="25"/>
    </location>
</feature>
<evidence type="ECO:0000256" key="1">
    <source>
        <dbReference type="SAM" id="MobiDB-lite"/>
    </source>
</evidence>
<evidence type="ECO:0000313" key="2">
    <source>
        <dbReference type="EMBL" id="KAF0545904.1"/>
    </source>
</evidence>
<evidence type="ECO:0000313" key="3">
    <source>
        <dbReference type="Proteomes" id="UP000439903"/>
    </source>
</evidence>
<dbReference type="EMBL" id="WTPW01000116">
    <property type="protein sequence ID" value="KAF0545904.1"/>
    <property type="molecule type" value="Genomic_DNA"/>
</dbReference>
<feature type="compositionally biased region" description="Basic and acidic residues" evidence="1">
    <location>
        <begin position="1"/>
        <end position="15"/>
    </location>
</feature>
<feature type="compositionally biased region" description="Acidic residues" evidence="1">
    <location>
        <begin position="16"/>
        <end position="25"/>
    </location>
</feature>
<comment type="caution">
    <text evidence="2">The sequence shown here is derived from an EMBL/GenBank/DDBJ whole genome shotgun (WGS) entry which is preliminary data.</text>
</comment>
<keyword evidence="3" id="KW-1185">Reference proteome</keyword>
<accession>A0A8H4ESL1</accession>
<protein>
    <submittedName>
        <fullName evidence="2">Uncharacterized protein</fullName>
    </submittedName>
</protein>